<evidence type="ECO:0000313" key="3">
    <source>
        <dbReference type="Proteomes" id="UP001162480"/>
    </source>
</evidence>
<dbReference type="EMBL" id="OX597842">
    <property type="protein sequence ID" value="CAI9743365.1"/>
    <property type="molecule type" value="Genomic_DNA"/>
</dbReference>
<keyword evidence="1" id="KW-0812">Transmembrane</keyword>
<feature type="transmembrane region" description="Helical" evidence="1">
    <location>
        <begin position="155"/>
        <end position="176"/>
    </location>
</feature>
<reference evidence="2" key="1">
    <citation type="submission" date="2023-08" db="EMBL/GenBank/DDBJ databases">
        <authorList>
            <person name="Alioto T."/>
            <person name="Alioto T."/>
            <person name="Gomez Garrido J."/>
        </authorList>
    </citation>
    <scope>NUCLEOTIDE SEQUENCE</scope>
</reference>
<sequence length="200" mass="24558">MLFMWCQHFLNGTSTSVFQVEPALVSILLWQMDLLEFSEVPNSSVHFFFNLVLHCKCLKTGRIYSNFKINKKQLYRKNSATKKTPKNTTIKIFFVLILIILDRFKINEGVKKQNYLTTQHIYIYIYIYIHTYNTYTHIYIYIYIYIHTYNTYTHIYIYIYIHTYIQYIHTHIYIYIHTYIQYIHTHIYIYICMVSIHFQQ</sequence>
<keyword evidence="1" id="KW-1133">Transmembrane helix</keyword>
<evidence type="ECO:0000313" key="2">
    <source>
        <dbReference type="EMBL" id="CAI9743365.1"/>
    </source>
</evidence>
<keyword evidence="3" id="KW-1185">Reference proteome</keyword>
<dbReference type="AlphaFoldDB" id="A0AA36BZ51"/>
<organism evidence="2 3">
    <name type="scientific">Octopus vulgaris</name>
    <name type="common">Common octopus</name>
    <dbReference type="NCBI Taxonomy" id="6645"/>
    <lineage>
        <taxon>Eukaryota</taxon>
        <taxon>Metazoa</taxon>
        <taxon>Spiralia</taxon>
        <taxon>Lophotrochozoa</taxon>
        <taxon>Mollusca</taxon>
        <taxon>Cephalopoda</taxon>
        <taxon>Coleoidea</taxon>
        <taxon>Octopodiformes</taxon>
        <taxon>Octopoda</taxon>
        <taxon>Incirrata</taxon>
        <taxon>Octopodidae</taxon>
        <taxon>Octopus</taxon>
    </lineage>
</organism>
<protein>
    <submittedName>
        <fullName evidence="2">Uncharacterized protein</fullName>
    </submittedName>
</protein>
<accession>A0AA36BZ51</accession>
<proteinExistence type="predicted"/>
<feature type="transmembrane region" description="Helical" evidence="1">
    <location>
        <begin position="121"/>
        <end position="143"/>
    </location>
</feature>
<gene>
    <name evidence="2" type="ORF">OCTVUL_1B005191</name>
</gene>
<keyword evidence="1" id="KW-0472">Membrane</keyword>
<evidence type="ECO:0000256" key="1">
    <source>
        <dbReference type="SAM" id="Phobius"/>
    </source>
</evidence>
<dbReference type="Proteomes" id="UP001162480">
    <property type="component" value="Chromosome 29"/>
</dbReference>
<name>A0AA36BZ51_OCTVU</name>